<organism evidence="3 4">
    <name type="scientific">Flavobacterium phragmitis</name>
    <dbReference type="NCBI Taxonomy" id="739143"/>
    <lineage>
        <taxon>Bacteria</taxon>
        <taxon>Pseudomonadati</taxon>
        <taxon>Bacteroidota</taxon>
        <taxon>Flavobacteriia</taxon>
        <taxon>Flavobacteriales</taxon>
        <taxon>Flavobacteriaceae</taxon>
        <taxon>Flavobacterium</taxon>
    </lineage>
</organism>
<dbReference type="STRING" id="739143.SAMN05216297_11154"/>
<dbReference type="GO" id="GO:0005737">
    <property type="term" value="C:cytoplasm"/>
    <property type="evidence" value="ECO:0007669"/>
    <property type="project" value="UniProtKB-SubCell"/>
</dbReference>
<dbReference type="EMBL" id="FOMH01000011">
    <property type="protein sequence ID" value="SFD71146.1"/>
    <property type="molecule type" value="Genomic_DNA"/>
</dbReference>
<keyword evidence="2" id="KW-0963">Cytoplasm</keyword>
<gene>
    <name evidence="2" type="primary">cutC</name>
    <name evidence="3" type="ORF">SAMN05216297_11154</name>
</gene>
<evidence type="ECO:0000256" key="2">
    <source>
        <dbReference type="HAMAP-Rule" id="MF_00795"/>
    </source>
</evidence>
<comment type="subcellular location">
    <subcellularLocation>
        <location evidence="2">Cytoplasm</location>
    </subcellularLocation>
</comment>
<dbReference type="AlphaFoldDB" id="A0A1I1UJZ8"/>
<dbReference type="Pfam" id="PF03932">
    <property type="entry name" value="CutC"/>
    <property type="match status" value="1"/>
</dbReference>
<sequence>MFAEQVFLYIRVLKYHEFITMKKNQLEIACFNYESAIIAQENGADRIELCENMKLGGTTPNSILVVKVREDLKIKMHVIIRPRGGDFVYSDEELTEMKQDIKQFKKLGVDGFVFGILKDNGKVNKKQNKELVHLAHPLSCTFHRAFDVVKDVEKSLEDVIDCGFKTILTSGQAVNVEEGILALQRIQELAGDRIEIMPGGGLRSSNIKLLQDKLDLTFYHSSAVTNNSETANPEEIKELKNFL</sequence>
<dbReference type="Gene3D" id="3.20.20.380">
    <property type="entry name" value="Copper homeostasis (CutC) domain"/>
    <property type="match status" value="1"/>
</dbReference>
<dbReference type="PANTHER" id="PTHR12598:SF0">
    <property type="entry name" value="COPPER HOMEOSTASIS PROTEIN CUTC HOMOLOG"/>
    <property type="match status" value="1"/>
</dbReference>
<accession>A0A1I1UJZ8</accession>
<dbReference type="HAMAP" id="MF_00795">
    <property type="entry name" value="CutC"/>
    <property type="match status" value="1"/>
</dbReference>
<evidence type="ECO:0000313" key="4">
    <source>
        <dbReference type="Proteomes" id="UP000199672"/>
    </source>
</evidence>
<dbReference type="Proteomes" id="UP000199672">
    <property type="component" value="Unassembled WGS sequence"/>
</dbReference>
<dbReference type="PANTHER" id="PTHR12598">
    <property type="entry name" value="COPPER HOMEOSTASIS PROTEIN CUTC"/>
    <property type="match status" value="1"/>
</dbReference>
<protein>
    <recommendedName>
        <fullName evidence="2">PF03932 family protein CutC</fullName>
    </recommendedName>
</protein>
<dbReference type="GO" id="GO:0005507">
    <property type="term" value="F:copper ion binding"/>
    <property type="evidence" value="ECO:0007669"/>
    <property type="project" value="TreeGrafter"/>
</dbReference>
<dbReference type="InterPro" id="IPR005627">
    <property type="entry name" value="CutC-like"/>
</dbReference>
<comment type="caution">
    <text evidence="2">Once thought to be involved in copper homeostasis, experiments in E.coli have shown this is not the case.</text>
</comment>
<name>A0A1I1UJZ8_9FLAO</name>
<proteinExistence type="inferred from homology"/>
<comment type="similarity">
    <text evidence="1 2">Belongs to the CutC family.</text>
</comment>
<evidence type="ECO:0000256" key="1">
    <source>
        <dbReference type="ARBA" id="ARBA00007768"/>
    </source>
</evidence>
<keyword evidence="4" id="KW-1185">Reference proteome</keyword>
<reference evidence="4" key="1">
    <citation type="submission" date="2016-10" db="EMBL/GenBank/DDBJ databases">
        <authorList>
            <person name="Varghese N."/>
            <person name="Submissions S."/>
        </authorList>
    </citation>
    <scope>NUCLEOTIDE SEQUENCE [LARGE SCALE GENOMIC DNA]</scope>
    <source>
        <strain evidence="4">CGMCC 1.10370</strain>
    </source>
</reference>
<dbReference type="SUPFAM" id="SSF110395">
    <property type="entry name" value="CutC-like"/>
    <property type="match status" value="1"/>
</dbReference>
<dbReference type="InterPro" id="IPR036822">
    <property type="entry name" value="CutC-like_dom_sf"/>
</dbReference>
<evidence type="ECO:0000313" key="3">
    <source>
        <dbReference type="EMBL" id="SFD71146.1"/>
    </source>
</evidence>